<evidence type="ECO:0000313" key="4">
    <source>
        <dbReference type="Proteomes" id="UP001457282"/>
    </source>
</evidence>
<protein>
    <recommendedName>
        <fullName evidence="5">DUF641 domain-containing protein</fullName>
    </recommendedName>
</protein>
<gene>
    <name evidence="3" type="ORF">M0R45_017338</name>
</gene>
<organism evidence="3 4">
    <name type="scientific">Rubus argutus</name>
    <name type="common">Southern blackberry</name>
    <dbReference type="NCBI Taxonomy" id="59490"/>
    <lineage>
        <taxon>Eukaryota</taxon>
        <taxon>Viridiplantae</taxon>
        <taxon>Streptophyta</taxon>
        <taxon>Embryophyta</taxon>
        <taxon>Tracheophyta</taxon>
        <taxon>Spermatophyta</taxon>
        <taxon>Magnoliopsida</taxon>
        <taxon>eudicotyledons</taxon>
        <taxon>Gunneridae</taxon>
        <taxon>Pentapetalae</taxon>
        <taxon>rosids</taxon>
        <taxon>fabids</taxon>
        <taxon>Rosales</taxon>
        <taxon>Rosaceae</taxon>
        <taxon>Rosoideae</taxon>
        <taxon>Rosoideae incertae sedis</taxon>
        <taxon>Rubus</taxon>
    </lineage>
</organism>
<evidence type="ECO:0000313" key="3">
    <source>
        <dbReference type="EMBL" id="KAK9940691.1"/>
    </source>
</evidence>
<feature type="domain" description="DUF641" evidence="1">
    <location>
        <begin position="49"/>
        <end position="162"/>
    </location>
</feature>
<keyword evidence="4" id="KW-1185">Reference proteome</keyword>
<proteinExistence type="predicted"/>
<dbReference type="InterPro" id="IPR040225">
    <property type="entry name" value="GIL1-like"/>
</dbReference>
<feature type="domain" description="GIL1/IRKI C-terminal" evidence="2">
    <location>
        <begin position="372"/>
        <end position="422"/>
    </location>
</feature>
<dbReference type="InterPro" id="IPR006943">
    <property type="entry name" value="DUF641_pln"/>
</dbReference>
<comment type="caution">
    <text evidence="3">The sequence shown here is derived from an EMBL/GenBank/DDBJ whole genome shotgun (WGS) entry which is preliminary data.</text>
</comment>
<dbReference type="AlphaFoldDB" id="A0AAW1XWS6"/>
<sequence>MAGRFSDLIQRMPDSCEVRTPACSDLNSSFSDRAESGVGGDEEEEGKVMETVLMREVFEAVSAMRNAYGSLQEAHSQWDPEKWRAADVAVVGELRRLGRLRERYLLRKRCYGGDDMLREVVAPYEAAVEEPRREVKARDTEVEHLKEKLKSIFSFTNNGKKKIRSRRKVYCSQVLEAPAPELMFEGTMSQVREVSLKVTSLLLSLMRSAHWDIAAAVRSIEAASPTINTSSILQTQHANVKYALQSYISRKVFQGFDHESFYIDGCLSSIVNPDQYRSDCFTQYRNMKGMDPVKILDILPACRFGKFCSNKYLAIIHPKMEESLFGDLDLRQQVVQGNHPRSQFYGQFLELAKVVWLLHLLAFSLDPAPSQFEASRGAQFHPHYMESVVKFPGGRVPSGQVVGFPVSPGFKLGNGSIIKAGVYLASRN</sequence>
<dbReference type="EMBL" id="JBEDUW010000003">
    <property type="protein sequence ID" value="KAK9940691.1"/>
    <property type="molecule type" value="Genomic_DNA"/>
</dbReference>
<evidence type="ECO:0000259" key="2">
    <source>
        <dbReference type="Pfam" id="PF24994"/>
    </source>
</evidence>
<dbReference type="Proteomes" id="UP001457282">
    <property type="component" value="Unassembled WGS sequence"/>
</dbReference>
<dbReference type="Pfam" id="PF04859">
    <property type="entry name" value="DUF641"/>
    <property type="match status" value="1"/>
</dbReference>
<evidence type="ECO:0000259" key="1">
    <source>
        <dbReference type="Pfam" id="PF04859"/>
    </source>
</evidence>
<accession>A0AAW1XWS6</accession>
<evidence type="ECO:0008006" key="5">
    <source>
        <dbReference type="Google" id="ProtNLM"/>
    </source>
</evidence>
<name>A0AAW1XWS6_RUBAR</name>
<reference evidence="3 4" key="1">
    <citation type="journal article" date="2023" name="G3 (Bethesda)">
        <title>A chromosome-length genome assembly and annotation of blackberry (Rubus argutus, cv. 'Hillquist').</title>
        <authorList>
            <person name="Bruna T."/>
            <person name="Aryal R."/>
            <person name="Dudchenko O."/>
            <person name="Sargent D.J."/>
            <person name="Mead D."/>
            <person name="Buti M."/>
            <person name="Cavallini A."/>
            <person name="Hytonen T."/>
            <person name="Andres J."/>
            <person name="Pham M."/>
            <person name="Weisz D."/>
            <person name="Mascagni F."/>
            <person name="Usai G."/>
            <person name="Natali L."/>
            <person name="Bassil N."/>
            <person name="Fernandez G.E."/>
            <person name="Lomsadze A."/>
            <person name="Armour M."/>
            <person name="Olukolu B."/>
            <person name="Poorten T."/>
            <person name="Britton C."/>
            <person name="Davik J."/>
            <person name="Ashrafi H."/>
            <person name="Aiden E.L."/>
            <person name="Borodovsky M."/>
            <person name="Worthington M."/>
        </authorList>
    </citation>
    <scope>NUCLEOTIDE SEQUENCE [LARGE SCALE GENOMIC DNA]</scope>
    <source>
        <strain evidence="3">PI 553951</strain>
    </source>
</reference>
<dbReference type="InterPro" id="IPR056813">
    <property type="entry name" value="GIL1_IRKI_C"/>
</dbReference>
<dbReference type="GO" id="GO:0009639">
    <property type="term" value="P:response to red or far red light"/>
    <property type="evidence" value="ECO:0007669"/>
    <property type="project" value="InterPro"/>
</dbReference>
<dbReference type="PANTHER" id="PTHR31161">
    <property type="entry name" value="PROTEIN GRAVITROPIC IN THE LIGHT 1"/>
    <property type="match status" value="1"/>
</dbReference>
<dbReference type="Pfam" id="PF24994">
    <property type="entry name" value="GIL1_IRKI_C"/>
    <property type="match status" value="1"/>
</dbReference>
<dbReference type="GO" id="GO:0009959">
    <property type="term" value="P:negative gravitropism"/>
    <property type="evidence" value="ECO:0007669"/>
    <property type="project" value="InterPro"/>
</dbReference>